<proteinExistence type="predicted"/>
<evidence type="ECO:0000313" key="4">
    <source>
        <dbReference type="Proteomes" id="UP000290288"/>
    </source>
</evidence>
<dbReference type="EMBL" id="SDEE01000034">
    <property type="protein sequence ID" value="RXW23732.1"/>
    <property type="molecule type" value="Genomic_DNA"/>
</dbReference>
<keyword evidence="1" id="KW-0175">Coiled coil</keyword>
<organism evidence="3 4">
    <name type="scientific">Candolleomyces aberdarensis</name>
    <dbReference type="NCBI Taxonomy" id="2316362"/>
    <lineage>
        <taxon>Eukaryota</taxon>
        <taxon>Fungi</taxon>
        <taxon>Dikarya</taxon>
        <taxon>Basidiomycota</taxon>
        <taxon>Agaricomycotina</taxon>
        <taxon>Agaricomycetes</taxon>
        <taxon>Agaricomycetidae</taxon>
        <taxon>Agaricales</taxon>
        <taxon>Agaricineae</taxon>
        <taxon>Psathyrellaceae</taxon>
        <taxon>Candolleomyces</taxon>
    </lineage>
</organism>
<feature type="compositionally biased region" description="Basic and acidic residues" evidence="2">
    <location>
        <begin position="986"/>
        <end position="1001"/>
    </location>
</feature>
<feature type="compositionally biased region" description="Acidic residues" evidence="2">
    <location>
        <begin position="1028"/>
        <end position="1042"/>
    </location>
</feature>
<feature type="coiled-coil region" evidence="1">
    <location>
        <begin position="853"/>
        <end position="881"/>
    </location>
</feature>
<accession>A0A4Q2DWD2</accession>
<evidence type="ECO:0000256" key="1">
    <source>
        <dbReference type="SAM" id="Coils"/>
    </source>
</evidence>
<evidence type="ECO:0000256" key="2">
    <source>
        <dbReference type="SAM" id="MobiDB-lite"/>
    </source>
</evidence>
<reference evidence="3 4" key="1">
    <citation type="submission" date="2019-01" db="EMBL/GenBank/DDBJ databases">
        <title>Draft genome sequence of Psathyrella aberdarensis IHI B618.</title>
        <authorList>
            <person name="Buettner E."/>
            <person name="Kellner H."/>
        </authorList>
    </citation>
    <scope>NUCLEOTIDE SEQUENCE [LARGE SCALE GENOMIC DNA]</scope>
    <source>
        <strain evidence="3 4">IHI B618</strain>
    </source>
</reference>
<feature type="compositionally biased region" description="Low complexity" evidence="2">
    <location>
        <begin position="913"/>
        <end position="931"/>
    </location>
</feature>
<feature type="region of interest" description="Disordered" evidence="2">
    <location>
        <begin position="973"/>
        <end position="1044"/>
    </location>
</feature>
<feature type="region of interest" description="Disordered" evidence="2">
    <location>
        <begin position="903"/>
        <end position="933"/>
    </location>
</feature>
<feature type="compositionally biased region" description="Low complexity" evidence="2">
    <location>
        <begin position="1017"/>
        <end position="1027"/>
    </location>
</feature>
<evidence type="ECO:0000313" key="3">
    <source>
        <dbReference type="EMBL" id="RXW23732.1"/>
    </source>
</evidence>
<dbReference type="STRING" id="2316362.A0A4Q2DWD2"/>
<name>A0A4Q2DWD2_9AGAR</name>
<sequence length="1698" mass="190450">MSTPELERAAFNSYRVALKWISALTGRFDARTLYSCEWVNVFEAQKGNAFVRFLPRGIHGRNLMVTASSSKASSFLRVWESIAVNPDNESKVTVAVGMVTAEGEHSVEFLNLTPSFSFESVRSLGTKSMLIALKGDLVALEDGSKTAIFNWATSGYALLDDNDDDDDNSETLKNNFTHQVVFAYESVLVARYRSLNLFAMPELRPDPPENAVAHKPLSKFEYDMQDGMCISLSNDQRSCKILMRGDSDPMKGGDEIHLLRVYKLSFNPDYHSPPEGQPGTCPHYIFPPLLEATIPTGRGRLRARDIWLGKCGTALWVEPKPWRGCAEGMVMRPYMLGSVHKISLRPASEEEREKEYVMGTVLWDSELRRGEDGKLDIRAPNFYFLGFRIEDEPEKGGLDLNSIIKSTAEIQYVIALELAGLQDNQACYLQSPAEKQARILQAQLAWKKQKPVFTTNVKVEHETSGIYDLTGGVYLLGGKRGFDLRYVTLPDSEGERPEWKGVGMGETVIDMGLCIDEHDLVVVVTTSTRISDDPRLFDIALHFLQFSTGRPHPLAKQPRISAYKNKYARPVVGIEIVGENLVLILAHFLDPLMDTSQPEDRVFIYEWRTGQLKMSFVAPYHSYSGLIFLDEHLLLLPNTQRGALEIWDLPRSCSAPSPSVPICVMQLPLLAPGRSFGPLSCRAEPGPFGAKSRPLKTEQDKDSIVAKRQQRPFKLKAEEAIIVFNVRIQPLQTGPHPGVALGFSHIYSFFVHRKSILKVVKERKQDNVPPPKIDIDFPSSSDLFPQPIPWEQWGPKTTRWLEADDVPTRWITTTSGQRAALISSHASNTEGSGSPIVVLDFNEWTVKKTVYDLKEKVRKVKEKEERRRRKLERQNAKIVKEFQRCKDWMEKIEMQLRRIKALKGSNSSEQEAPGEGDAPSPGSGGAPSAPGLDWDELLRASPEQVQDLLLQHSELSKRLESIDGKIADVLDWERGLPPLPSDDDDDKPREPKEKVEDKPTSEEADGSLSDFSDTDSDAGSASSGIDSSDSDDDNPAPSEDPEASAARRVRLWCLNFPQTVDRAGVCFDSPVTSELPCLGYTSKKHFHYDGVLVDEERLLGISRGSITHIRRLLDDWPQDRNVGILEALLPIFSADRLPPETQLSRHDIDLTSACMSVLSRTLPFDEIRPGDPRDPAVDFIIDNVDTLFSWMTLCLLQAENAYNCKTLECHTHGLVAQFAGLFMMYIHVCEKLRAAMQASPVVARFVAVVWMWTDPGAKLPLSVISQEDEAKGCLCIHMFQTYTSTEEGKMQVFEQLAGEGLAEAAAECFVLVGMGRAEGLRRKCKALQDPRILSTIAYNYRQLMEIFEGFIELGDPVLLSALSKFPFIRRFTAGLCPISSRVWTAPQFGGFPIFELVTKLLHWTETPGLPAFDGMCQLLRGGVVSLCLDVVTHAPQLCNGEQLRAYGRLRDAIVHIFRYNAYPSIVKTLAEEFSKIDKSRLERLEGRRADDSLCLLWKNFKNQPGLRLLSEFERVGRPTVCDNFLVRFNQRSLLSSALLTVKRSIARYQGRRKRTYPTVFERAPADIGAARHRQHPGIPLEELIVSFDFINYPLAPAGLYTATEYLDTRGSRSKALGGIGRRRLEMMVDEFRTQADIRIVEGIFMLGDLYLWVVVRIRTFVDEDGMEDFTRACVLGGASYLGFEYTATRGGKDAQGIA</sequence>
<keyword evidence="4" id="KW-1185">Reference proteome</keyword>
<dbReference type="Proteomes" id="UP000290288">
    <property type="component" value="Unassembled WGS sequence"/>
</dbReference>
<protein>
    <submittedName>
        <fullName evidence="3">Uncharacterized protein</fullName>
    </submittedName>
</protein>
<gene>
    <name evidence="3" type="ORF">EST38_g2111</name>
</gene>
<dbReference type="OrthoDB" id="2751409at2759"/>
<comment type="caution">
    <text evidence="3">The sequence shown here is derived from an EMBL/GenBank/DDBJ whole genome shotgun (WGS) entry which is preliminary data.</text>
</comment>